<dbReference type="RefSeq" id="WP_137275898.1">
    <property type="nucleotide sequence ID" value="NZ_QKNX01000002.1"/>
</dbReference>
<organism evidence="1 2">
    <name type="scientific">Natronomonas salsuginis</name>
    <dbReference type="NCBI Taxonomy" id="2217661"/>
    <lineage>
        <taxon>Archaea</taxon>
        <taxon>Methanobacteriati</taxon>
        <taxon>Methanobacteriota</taxon>
        <taxon>Stenosarchaea group</taxon>
        <taxon>Halobacteria</taxon>
        <taxon>Halobacteriales</taxon>
        <taxon>Natronomonadaceae</taxon>
        <taxon>Natronomonas</taxon>
    </lineage>
</organism>
<sequence>MTERRGSFDREEAHSKLYERMHADRPFDDRLRAALDVDLGFITEIDIETNLDAPAELQQLDVVSTVDRAVSQLADRYPTASIAVSAPECATAETAP</sequence>
<accession>A0A4V5ZNQ0</accession>
<comment type="caution">
    <text evidence="1">The sequence shown here is derived from an EMBL/GenBank/DDBJ whole genome shotgun (WGS) entry which is preliminary data.</text>
</comment>
<dbReference type="OrthoDB" id="230688at2157"/>
<dbReference type="Proteomes" id="UP000308037">
    <property type="component" value="Unassembled WGS sequence"/>
</dbReference>
<protein>
    <submittedName>
        <fullName evidence="1">Uncharacterized protein</fullName>
    </submittedName>
</protein>
<dbReference type="AlphaFoldDB" id="A0A4V5ZNQ0"/>
<gene>
    <name evidence="1" type="ORF">DM868_05735</name>
</gene>
<proteinExistence type="predicted"/>
<evidence type="ECO:0000313" key="1">
    <source>
        <dbReference type="EMBL" id="TKR25993.1"/>
    </source>
</evidence>
<dbReference type="EMBL" id="QKNX01000002">
    <property type="protein sequence ID" value="TKR25993.1"/>
    <property type="molecule type" value="Genomic_DNA"/>
</dbReference>
<reference evidence="1 2" key="1">
    <citation type="submission" date="2019-04" db="EMBL/GenBank/DDBJ databases">
        <title>Natronomonas sp. F20-122 a newhaloarchaeon isolated from a saline saltern of Isla Bacuta, Huelva, Spain.</title>
        <authorList>
            <person name="Duran-Viseras A."/>
            <person name="Sanchez-Porro C."/>
            <person name="Ventosa A."/>
        </authorList>
    </citation>
    <scope>NUCLEOTIDE SEQUENCE [LARGE SCALE GENOMIC DNA]</scope>
    <source>
        <strain evidence="1 2">F20-122</strain>
    </source>
</reference>
<name>A0A4V5ZNQ0_9EURY</name>
<keyword evidence="2" id="KW-1185">Reference proteome</keyword>
<evidence type="ECO:0000313" key="2">
    <source>
        <dbReference type="Proteomes" id="UP000308037"/>
    </source>
</evidence>